<organism evidence="1">
    <name type="scientific">marine metagenome</name>
    <dbReference type="NCBI Taxonomy" id="408172"/>
    <lineage>
        <taxon>unclassified sequences</taxon>
        <taxon>metagenomes</taxon>
        <taxon>ecological metagenomes</taxon>
    </lineage>
</organism>
<evidence type="ECO:0000313" key="1">
    <source>
        <dbReference type="EMBL" id="SVD67690.1"/>
    </source>
</evidence>
<protein>
    <submittedName>
        <fullName evidence="1">Uncharacterized protein</fullName>
    </submittedName>
</protein>
<dbReference type="EMBL" id="UINC01165986">
    <property type="protein sequence ID" value="SVD67690.1"/>
    <property type="molecule type" value="Genomic_DNA"/>
</dbReference>
<reference evidence="1" key="1">
    <citation type="submission" date="2018-05" db="EMBL/GenBank/DDBJ databases">
        <authorList>
            <person name="Lanie J.A."/>
            <person name="Ng W.-L."/>
            <person name="Kazmierczak K.M."/>
            <person name="Andrzejewski T.M."/>
            <person name="Davidsen T.M."/>
            <person name="Wayne K.J."/>
            <person name="Tettelin H."/>
            <person name="Glass J.I."/>
            <person name="Rusch D."/>
            <person name="Podicherti R."/>
            <person name="Tsui H.-C.T."/>
            <person name="Winkler M.E."/>
        </authorList>
    </citation>
    <scope>NUCLEOTIDE SEQUENCE</scope>
</reference>
<sequence>YSISLGKYMRFDFVPFFNLGENIP</sequence>
<feature type="non-terminal residue" evidence="1">
    <location>
        <position position="1"/>
    </location>
</feature>
<gene>
    <name evidence="1" type="ORF">METZ01_LOCUS420544</name>
</gene>
<dbReference type="AlphaFoldDB" id="A0A382X9Z7"/>
<name>A0A382X9Z7_9ZZZZ</name>
<proteinExistence type="predicted"/>
<accession>A0A382X9Z7</accession>